<evidence type="ECO:0000313" key="4">
    <source>
        <dbReference type="Proteomes" id="UP000095332"/>
    </source>
</evidence>
<dbReference type="EMBL" id="WKMW01000011">
    <property type="protein sequence ID" value="MRY84987.1"/>
    <property type="molecule type" value="Genomic_DNA"/>
</dbReference>
<dbReference type="RefSeq" id="WP_057328793.1">
    <property type="nucleotide sequence ID" value="NZ_CZBM01000010.1"/>
</dbReference>
<name>A0A174W1M7_PARDI</name>
<dbReference type="Proteomes" id="UP000450599">
    <property type="component" value="Unassembled WGS sequence"/>
</dbReference>
<organism evidence="1 4">
    <name type="scientific">Parabacteroides distasonis</name>
    <dbReference type="NCBI Taxonomy" id="823"/>
    <lineage>
        <taxon>Bacteria</taxon>
        <taxon>Pseudomonadati</taxon>
        <taxon>Bacteroidota</taxon>
        <taxon>Bacteroidia</taxon>
        <taxon>Bacteroidales</taxon>
        <taxon>Tannerellaceae</taxon>
        <taxon>Parabacteroides</taxon>
    </lineage>
</organism>
<dbReference type="AlphaFoldDB" id="A0A174W1M7"/>
<sequence>MNKTIKIAKEQNAFDMATSHLHRILSKNPNKHFKIGKTGQVPPEKRLENEDYKYIYRLFFVLYIDDDSDLISSLEKKLIQYCLNNYQVLCNNTNRGEIETTEESFNCVYVVIQ</sequence>
<evidence type="ECO:0000313" key="1">
    <source>
        <dbReference type="EMBL" id="CUQ38427.1"/>
    </source>
</evidence>
<evidence type="ECO:0000313" key="2">
    <source>
        <dbReference type="EMBL" id="MRY84987.1"/>
    </source>
</evidence>
<evidence type="ECO:0000313" key="3">
    <source>
        <dbReference type="EMBL" id="MRZ06844.1"/>
    </source>
</evidence>
<accession>A0A174W1M7</accession>
<protein>
    <submittedName>
        <fullName evidence="1">Uncharacterized protein</fullName>
    </submittedName>
</protein>
<evidence type="ECO:0000313" key="5">
    <source>
        <dbReference type="Proteomes" id="UP000450599"/>
    </source>
</evidence>
<evidence type="ECO:0000313" key="6">
    <source>
        <dbReference type="Proteomes" id="UP000471216"/>
    </source>
</evidence>
<reference evidence="5 6" key="2">
    <citation type="journal article" date="2019" name="Nat. Med.">
        <title>A library of human gut bacterial isolates paired with longitudinal multiomics data enables mechanistic microbiome research.</title>
        <authorList>
            <person name="Poyet M."/>
            <person name="Groussin M."/>
            <person name="Gibbons S.M."/>
            <person name="Avila-Pacheco J."/>
            <person name="Jiang X."/>
            <person name="Kearney S.M."/>
            <person name="Perrotta A.R."/>
            <person name="Berdy B."/>
            <person name="Zhao S."/>
            <person name="Lieberman T.D."/>
            <person name="Swanson P.K."/>
            <person name="Smith M."/>
            <person name="Roesemann S."/>
            <person name="Alexander J.E."/>
            <person name="Rich S.A."/>
            <person name="Livny J."/>
            <person name="Vlamakis H."/>
            <person name="Clish C."/>
            <person name="Bullock K."/>
            <person name="Deik A."/>
            <person name="Scott J."/>
            <person name="Pierce K.A."/>
            <person name="Xavier R.J."/>
            <person name="Alm E.J."/>
        </authorList>
    </citation>
    <scope>NUCLEOTIDE SEQUENCE [LARGE SCALE GENOMIC DNA]</scope>
    <source>
        <strain evidence="3 6">BIOML-A10</strain>
        <strain evidence="2 5">BIOML-A11</strain>
    </source>
</reference>
<reference evidence="1 4" key="1">
    <citation type="submission" date="2015-09" db="EMBL/GenBank/DDBJ databases">
        <authorList>
            <consortium name="Pathogen Informatics"/>
        </authorList>
    </citation>
    <scope>NUCLEOTIDE SEQUENCE [LARGE SCALE GENOMIC DNA]</scope>
    <source>
        <strain evidence="1 4">2789STDY5834948</strain>
    </source>
</reference>
<dbReference type="Proteomes" id="UP000471216">
    <property type="component" value="Unassembled WGS sequence"/>
</dbReference>
<proteinExistence type="predicted"/>
<dbReference type="EMBL" id="WKMX01000010">
    <property type="protein sequence ID" value="MRZ06844.1"/>
    <property type="molecule type" value="Genomic_DNA"/>
</dbReference>
<gene>
    <name evidence="1" type="ORF">ERS852560_02543</name>
    <name evidence="3" type="ORF">GKD54_11525</name>
    <name evidence="2" type="ORF">GKD58_12105</name>
</gene>
<dbReference type="Proteomes" id="UP000095332">
    <property type="component" value="Unassembled WGS sequence"/>
</dbReference>
<dbReference type="EMBL" id="CZBM01000010">
    <property type="protein sequence ID" value="CUQ38427.1"/>
    <property type="molecule type" value="Genomic_DNA"/>
</dbReference>